<name>A0A9P5NHB0_GYMJU</name>
<feature type="non-terminal residue" evidence="2">
    <location>
        <position position="1"/>
    </location>
</feature>
<evidence type="ECO:0000256" key="1">
    <source>
        <dbReference type="SAM" id="MobiDB-lite"/>
    </source>
</evidence>
<feature type="region of interest" description="Disordered" evidence="1">
    <location>
        <begin position="166"/>
        <end position="204"/>
    </location>
</feature>
<organism evidence="2 3">
    <name type="scientific">Gymnopilus junonius</name>
    <name type="common">Spectacular rustgill mushroom</name>
    <name type="synonym">Gymnopilus spectabilis subsp. junonius</name>
    <dbReference type="NCBI Taxonomy" id="109634"/>
    <lineage>
        <taxon>Eukaryota</taxon>
        <taxon>Fungi</taxon>
        <taxon>Dikarya</taxon>
        <taxon>Basidiomycota</taxon>
        <taxon>Agaricomycotina</taxon>
        <taxon>Agaricomycetes</taxon>
        <taxon>Agaricomycetidae</taxon>
        <taxon>Agaricales</taxon>
        <taxon>Agaricineae</taxon>
        <taxon>Hymenogastraceae</taxon>
        <taxon>Gymnopilus</taxon>
    </lineage>
</organism>
<gene>
    <name evidence="2" type="ORF">CPB84DRAFT_1783992</name>
</gene>
<sequence length="204" mass="23068">KTEQYPERYIFLLLFFVAFSRLVKALKRYRRDAEVFHQNLGELDIDGSSEISRPQSAVSSEYYPYAYTINIPNASFNVDDLLHVPEHPNFETNEAVARPPYLTPRNTPSLPTEILNAHRIHHLLLQLQTALSSAQNEPEDSGSSHRRRVKVLRRQLSEAMRINVESASLDDASRPPLDSFDPPPAYSDISPILEGGVSSPSRVV</sequence>
<accession>A0A9P5NHB0</accession>
<dbReference type="Proteomes" id="UP000724874">
    <property type="component" value="Unassembled WGS sequence"/>
</dbReference>
<proteinExistence type="predicted"/>
<evidence type="ECO:0000313" key="2">
    <source>
        <dbReference type="EMBL" id="KAF8891574.1"/>
    </source>
</evidence>
<keyword evidence="3" id="KW-1185">Reference proteome</keyword>
<protein>
    <submittedName>
        <fullName evidence="2">Uncharacterized protein</fullName>
    </submittedName>
</protein>
<dbReference type="AlphaFoldDB" id="A0A9P5NHB0"/>
<reference evidence="2" key="1">
    <citation type="submission" date="2020-11" db="EMBL/GenBank/DDBJ databases">
        <authorList>
            <consortium name="DOE Joint Genome Institute"/>
            <person name="Ahrendt S."/>
            <person name="Riley R."/>
            <person name="Andreopoulos W."/>
            <person name="LaButti K."/>
            <person name="Pangilinan J."/>
            <person name="Ruiz-duenas F.J."/>
            <person name="Barrasa J.M."/>
            <person name="Sanchez-Garcia M."/>
            <person name="Camarero S."/>
            <person name="Miyauchi S."/>
            <person name="Serrano A."/>
            <person name="Linde D."/>
            <person name="Babiker R."/>
            <person name="Drula E."/>
            <person name="Ayuso-Fernandez I."/>
            <person name="Pacheco R."/>
            <person name="Padilla G."/>
            <person name="Ferreira P."/>
            <person name="Barriuso J."/>
            <person name="Kellner H."/>
            <person name="Castanera R."/>
            <person name="Alfaro M."/>
            <person name="Ramirez L."/>
            <person name="Pisabarro A.G."/>
            <person name="Kuo A."/>
            <person name="Tritt A."/>
            <person name="Lipzen A."/>
            <person name="He G."/>
            <person name="Yan M."/>
            <person name="Ng V."/>
            <person name="Cullen D."/>
            <person name="Martin F."/>
            <person name="Rosso M.-N."/>
            <person name="Henrissat B."/>
            <person name="Hibbett D."/>
            <person name="Martinez A.T."/>
            <person name="Grigoriev I.V."/>
        </authorList>
    </citation>
    <scope>NUCLEOTIDE SEQUENCE</scope>
    <source>
        <strain evidence="2">AH 44721</strain>
    </source>
</reference>
<comment type="caution">
    <text evidence="2">The sequence shown here is derived from an EMBL/GenBank/DDBJ whole genome shotgun (WGS) entry which is preliminary data.</text>
</comment>
<dbReference type="EMBL" id="JADNYJ010000071">
    <property type="protein sequence ID" value="KAF8891574.1"/>
    <property type="molecule type" value="Genomic_DNA"/>
</dbReference>
<evidence type="ECO:0000313" key="3">
    <source>
        <dbReference type="Proteomes" id="UP000724874"/>
    </source>
</evidence>